<evidence type="ECO:0000313" key="2">
    <source>
        <dbReference type="Proteomes" id="UP000221506"/>
    </source>
</evidence>
<dbReference type="InterPro" id="IPR046392">
    <property type="entry name" value="PRIMASE_T4"/>
</dbReference>
<proteinExistence type="inferred from homology"/>
<dbReference type="SUPFAM" id="SSF56731">
    <property type="entry name" value="DNA primase core"/>
    <property type="match status" value="1"/>
</dbReference>
<gene>
    <name evidence="1" type="ORF">phiA829_068</name>
</gene>
<protein>
    <submittedName>
        <fullName evidence="1">Putative DNA primase subunit</fullName>
    </submittedName>
</protein>
<sequence length="354" mass="40330">MSMSLDKEFINRISGSLDRFSWEQNYVAHFRCPLCGDSQTSQVKRRGYFYPDSKENCLRFKCHNCNQKSGWGFQVWLRDFNPVVYREYMVEKFKEIGRGGEDHEADARLIAPKASTTARILSTTRDKKLPEALLRHCVTIGSLPRTHFARMYVESRLLPSWTHELLCFAECYSDLVKGIGAADEDTETKLPEDARLIIPLLSETNQLLGVQGRALGRHMLRYATAKLNENYPKTFGLERINRKKPVLVVEGPIDSLFLPNCVATADSNLLKFAGGDIYIPDNQYRNFEICKMVYKIIDSGNRVCLFPREVEGFKDINDMIKDGGMTQGQLLSLIASNTYRGAKAKLIFSKLRGV</sequence>
<dbReference type="Proteomes" id="UP000221506">
    <property type="component" value="Segment"/>
</dbReference>
<name>A0A1W6DYB1_9CAUD</name>
<accession>A0A1W6DYB1</accession>
<keyword evidence="2" id="KW-1185">Reference proteome</keyword>
<dbReference type="EMBL" id="KY914485">
    <property type="protein sequence ID" value="ARK07888.1"/>
    <property type="molecule type" value="Genomic_DNA"/>
</dbReference>
<dbReference type="HAMAP" id="MF_04157">
    <property type="entry name" value="PRIMASE_T4"/>
    <property type="match status" value="1"/>
</dbReference>
<organism evidence="1 2">
    <name type="scientific">Aeromonas phage phiA8-29</name>
    <dbReference type="NCBI Taxonomy" id="1978922"/>
    <lineage>
        <taxon>Viruses</taxon>
        <taxon>Duplodnaviria</taxon>
        <taxon>Heunggongvirae</taxon>
        <taxon>Uroviricota</taxon>
        <taxon>Caudoviricetes</taxon>
        <taxon>Pantevenvirales</taxon>
        <taxon>Ackermannviridae</taxon>
        <taxon>Tedavirus</taxon>
        <taxon>Tedavirus A829</taxon>
    </lineage>
</organism>
<reference evidence="1 2" key="1">
    <citation type="submission" date="2017-04" db="EMBL/GenBank/DDBJ databases">
        <title>Complete genome sequence and characterization of temperature-dependent bacteriophage phiA8-29 infecting Aeromonas.</title>
        <authorList>
            <person name="He Y."/>
            <person name="Yang H."/>
        </authorList>
    </citation>
    <scope>NUCLEOTIDE SEQUENCE [LARGE SCALE GENOMIC DNA]</scope>
</reference>
<evidence type="ECO:0000313" key="1">
    <source>
        <dbReference type="EMBL" id="ARK07888.1"/>
    </source>
</evidence>